<evidence type="ECO:0000313" key="1">
    <source>
        <dbReference type="EMBL" id="AEZ65674.1"/>
    </source>
</evidence>
<accession>H6WFU9</accession>
<organism evidence="1 2">
    <name type="scientific">Cyanophage S-TIM5</name>
    <dbReference type="NCBI Taxonomy" id="1137745"/>
    <lineage>
        <taxon>Viruses</taxon>
        <taxon>Duplodnaviria</taxon>
        <taxon>Heunggongvirae</taxon>
        <taxon>Uroviricota</taxon>
        <taxon>Caudoviricetes</taxon>
        <taxon>Aurunvirus</taxon>
        <taxon>Aurunvirus STIM5</taxon>
    </lineage>
</organism>
<reference evidence="1 2" key="1">
    <citation type="journal article" date="2012" name="Proc. Natl. Acad. Sci. U.S.A.">
        <title>A novel lineage of myoviruses infecting cyanobacteria is widespread in the oceans.</title>
        <authorList>
            <person name="Sabehi G."/>
            <person name="Shaulov L."/>
            <person name="Silver D.H."/>
            <person name="Yanai I."/>
            <person name="Harel A."/>
            <person name="Lindell D."/>
        </authorList>
    </citation>
    <scope>NUCLEOTIDE SEQUENCE [LARGE SCALE GENOMIC DNA]</scope>
</reference>
<dbReference type="GeneID" id="14013878"/>
<dbReference type="KEGG" id="vg:14013878"/>
<proteinExistence type="predicted"/>
<dbReference type="EMBL" id="JQ245707">
    <property type="protein sequence ID" value="AEZ65674.1"/>
    <property type="molecule type" value="Genomic_DNA"/>
</dbReference>
<dbReference type="RefSeq" id="YP_007006087.1">
    <property type="nucleotide sequence ID" value="NC_019516.2"/>
</dbReference>
<sequence length="321" mass="37885">MQLQEILTLCNISDSALDKILAHDRWKIEQQFAHEKWIAELNASVKGCNKPKVITSQNLSEDDVLVNELTGYGELDNTHIGKLSKTPIWAASENKAMDVFYEWKKAIVDIDDLPKKDISDSRIKKLLTTFLWSNSLAQRYAFWPEGKDMHYIDAAKREIKQKLQSYANVTIVRGYDAFKKFWKEINADTNVEFNSSFIGSILDNAYEETLKKEKQEKKADLFKSPLFHEMSKKFPKICLKELKTQMVAKRGDFMSAILAIELKNFSKNIPEEYKELYTQETWENSYFKYVRKYDETWRNTYKDFYLTIRKEHEKWKKELTS</sequence>
<dbReference type="Proteomes" id="UP000007178">
    <property type="component" value="Segment"/>
</dbReference>
<protein>
    <submittedName>
        <fullName evidence="1">Uncharacterized protein</fullName>
    </submittedName>
</protein>
<evidence type="ECO:0000313" key="2">
    <source>
        <dbReference type="Proteomes" id="UP000007178"/>
    </source>
</evidence>
<keyword evidence="2" id="KW-1185">Reference proteome</keyword>
<name>H6WFU9_9CAUD</name>